<dbReference type="GO" id="GO:0005886">
    <property type="term" value="C:plasma membrane"/>
    <property type="evidence" value="ECO:0007669"/>
    <property type="project" value="UniProtKB-SubCell"/>
</dbReference>
<keyword evidence="8" id="KW-0449">Lipoprotein</keyword>
<evidence type="ECO:0000256" key="2">
    <source>
        <dbReference type="ARBA" id="ARBA00022475"/>
    </source>
</evidence>
<evidence type="ECO:0000313" key="8">
    <source>
        <dbReference type="EMBL" id="VEU77997.1"/>
    </source>
</evidence>
<keyword evidence="4 7" id="KW-0812">Transmembrane</keyword>
<dbReference type="PANTHER" id="PTHR30589:SF0">
    <property type="entry name" value="PHOSPHATIDYLGLYCEROL--PROLIPOPROTEIN DIACYLGLYCERYL TRANSFERASE"/>
    <property type="match status" value="1"/>
</dbReference>
<feature type="transmembrane region" description="Helical" evidence="7">
    <location>
        <begin position="31"/>
        <end position="51"/>
    </location>
</feature>
<protein>
    <recommendedName>
        <fullName evidence="7">Phosphatidylglycerol--prolipoprotein diacylglyceryl transferase</fullName>
        <ecNumber evidence="7">2.5.1.145</ecNumber>
    </recommendedName>
</protein>
<feature type="binding site" evidence="7">
    <location>
        <position position="150"/>
    </location>
    <ligand>
        <name>a 1,2-diacyl-sn-glycero-3-phospho-(1'-sn-glycerol)</name>
        <dbReference type="ChEBI" id="CHEBI:64716"/>
    </ligand>
</feature>
<evidence type="ECO:0000256" key="1">
    <source>
        <dbReference type="ARBA" id="ARBA00007150"/>
    </source>
</evidence>
<reference evidence="8 9" key="1">
    <citation type="submission" date="2019-01" db="EMBL/GenBank/DDBJ databases">
        <authorList>
            <consortium name="Pathogen Informatics"/>
        </authorList>
    </citation>
    <scope>NUCLEOTIDE SEQUENCE [LARGE SCALE GENOMIC DNA]</scope>
    <source>
        <strain evidence="8 9">NCTC10184</strain>
    </source>
</reference>
<feature type="transmembrane region" description="Helical" evidence="7">
    <location>
        <begin position="134"/>
        <end position="153"/>
    </location>
</feature>
<dbReference type="NCBIfam" id="TIGR00544">
    <property type="entry name" value="lgt"/>
    <property type="match status" value="1"/>
</dbReference>
<dbReference type="GO" id="GO:0042158">
    <property type="term" value="P:lipoprotein biosynthetic process"/>
    <property type="evidence" value="ECO:0007669"/>
    <property type="project" value="UniProtKB-UniRule"/>
</dbReference>
<dbReference type="PROSITE" id="PS01311">
    <property type="entry name" value="LGT"/>
    <property type="match status" value="1"/>
</dbReference>
<dbReference type="RefSeq" id="WP_129622850.1">
    <property type="nucleotide sequence ID" value="NZ_LR215043.1"/>
</dbReference>
<comment type="similarity">
    <text evidence="1 7">Belongs to the Lgt family.</text>
</comment>
<feature type="transmembrane region" description="Helical" evidence="7">
    <location>
        <begin position="254"/>
        <end position="275"/>
    </location>
</feature>
<keyword evidence="3 7" id="KW-0808">Transferase</keyword>
<evidence type="ECO:0000256" key="7">
    <source>
        <dbReference type="HAMAP-Rule" id="MF_01147"/>
    </source>
</evidence>
<keyword evidence="8" id="KW-0328">Glycosyltransferase</keyword>
<evidence type="ECO:0000256" key="5">
    <source>
        <dbReference type="ARBA" id="ARBA00022989"/>
    </source>
</evidence>
<keyword evidence="5 7" id="KW-1133">Transmembrane helix</keyword>
<dbReference type="Proteomes" id="UP000290876">
    <property type="component" value="Chromosome"/>
</dbReference>
<gene>
    <name evidence="7 8" type="primary">lgt</name>
    <name evidence="8" type="ORF">NCTC10184_00212</name>
</gene>
<feature type="transmembrane region" description="Helical" evidence="7">
    <location>
        <begin position="196"/>
        <end position="220"/>
    </location>
</feature>
<organism evidence="8 9">
    <name type="scientific">Mycoplasmopsis columbinasalis</name>
    <dbReference type="NCBI Taxonomy" id="114880"/>
    <lineage>
        <taxon>Bacteria</taxon>
        <taxon>Bacillati</taxon>
        <taxon>Mycoplasmatota</taxon>
        <taxon>Mycoplasmoidales</taxon>
        <taxon>Metamycoplasmataceae</taxon>
        <taxon>Mycoplasmopsis</taxon>
    </lineage>
</organism>
<keyword evidence="9" id="KW-1185">Reference proteome</keyword>
<evidence type="ECO:0000256" key="4">
    <source>
        <dbReference type="ARBA" id="ARBA00022692"/>
    </source>
</evidence>
<accession>A0A449BA08</accession>
<comment type="pathway">
    <text evidence="7">Protein modification; lipoprotein biosynthesis (diacylglyceryl transfer).</text>
</comment>
<name>A0A449BA08_9BACT</name>
<dbReference type="AlphaFoldDB" id="A0A449BA08"/>
<evidence type="ECO:0000256" key="3">
    <source>
        <dbReference type="ARBA" id="ARBA00022679"/>
    </source>
</evidence>
<dbReference type="GO" id="GO:0008961">
    <property type="term" value="F:phosphatidylglycerol-prolipoprotein diacylglyceryl transferase activity"/>
    <property type="evidence" value="ECO:0007669"/>
    <property type="project" value="UniProtKB-UniRule"/>
</dbReference>
<dbReference type="Pfam" id="PF01790">
    <property type="entry name" value="LGT"/>
    <property type="match status" value="1"/>
</dbReference>
<evidence type="ECO:0000256" key="6">
    <source>
        <dbReference type="ARBA" id="ARBA00023136"/>
    </source>
</evidence>
<dbReference type="OrthoDB" id="871140at2"/>
<keyword evidence="6 7" id="KW-0472">Membrane</keyword>
<comment type="function">
    <text evidence="7">Catalyzes the transfer of the diacylglyceryl group from phosphatidylglycerol to the sulfhydryl group of the N-terminal cysteine of a prolipoprotein, the first step in the formation of mature lipoproteins.</text>
</comment>
<feature type="transmembrane region" description="Helical" evidence="7">
    <location>
        <begin position="58"/>
        <end position="79"/>
    </location>
</feature>
<dbReference type="PANTHER" id="PTHR30589">
    <property type="entry name" value="PROLIPOPROTEIN DIACYLGLYCERYL TRANSFERASE"/>
    <property type="match status" value="1"/>
</dbReference>
<comment type="catalytic activity">
    <reaction evidence="7">
        <text>L-cysteinyl-[prolipoprotein] + a 1,2-diacyl-sn-glycero-3-phospho-(1'-sn-glycerol) = an S-1,2-diacyl-sn-glyceryl-L-cysteinyl-[prolipoprotein] + sn-glycerol 1-phosphate + H(+)</text>
        <dbReference type="Rhea" id="RHEA:56712"/>
        <dbReference type="Rhea" id="RHEA-COMP:14679"/>
        <dbReference type="Rhea" id="RHEA-COMP:14680"/>
        <dbReference type="ChEBI" id="CHEBI:15378"/>
        <dbReference type="ChEBI" id="CHEBI:29950"/>
        <dbReference type="ChEBI" id="CHEBI:57685"/>
        <dbReference type="ChEBI" id="CHEBI:64716"/>
        <dbReference type="ChEBI" id="CHEBI:140658"/>
        <dbReference type="EC" id="2.5.1.145"/>
    </reaction>
</comment>
<dbReference type="EMBL" id="LR215043">
    <property type="protein sequence ID" value="VEU77997.1"/>
    <property type="molecule type" value="Genomic_DNA"/>
</dbReference>
<dbReference type="EC" id="2.5.1.145" evidence="7"/>
<dbReference type="KEGG" id="mcob:NCTC10184_00212"/>
<feature type="transmembrane region" description="Helical" evidence="7">
    <location>
        <begin position="99"/>
        <end position="122"/>
    </location>
</feature>
<feature type="transmembrane region" description="Helical" evidence="7">
    <location>
        <begin position="226"/>
        <end position="242"/>
    </location>
</feature>
<evidence type="ECO:0000313" key="9">
    <source>
        <dbReference type="Proteomes" id="UP000290876"/>
    </source>
</evidence>
<dbReference type="HAMAP" id="MF_01147">
    <property type="entry name" value="Lgt"/>
    <property type="match status" value="1"/>
</dbReference>
<sequence length="339" mass="38518">MANQAIWTPEVAYAAGSGGILFSVGSFEVRVYSLTMLLGILASILTIFIFWKRQKYKIEHLMVLILITIPLALIGARLWDLVEEALYKRDTFDFSRWYAIWEGGLSIQGGVVFAFIGDFIYVYVKRRELDIRKVASIIIPCILIGQVIGRWGNYANHELYGKVDFSGASVLAFGKTFAASMYISDSVSEAMGVIGLYRYPLFLYEAIANLVGYLVIVWIFNLLGTFKPGSTAALYFIWYGLVRMAMEPLRENAYAIYSIAAILFIIAGTLAFIFFEFVNNVHYVKVKRGRWTDHEYAHPEKYAAWINRTTIKVLGTRFADLFRKAPNKKWQKSQATQSA</sequence>
<proteinExistence type="inferred from homology"/>
<comment type="subcellular location">
    <subcellularLocation>
        <location evidence="7">Cell membrane</location>
        <topology evidence="7">Multi-pass membrane protein</topology>
    </subcellularLocation>
</comment>
<keyword evidence="2 7" id="KW-1003">Cell membrane</keyword>
<dbReference type="InterPro" id="IPR001640">
    <property type="entry name" value="Lgt"/>
</dbReference>
<dbReference type="UniPathway" id="UPA00664"/>